<evidence type="ECO:0000259" key="10">
    <source>
        <dbReference type="SMART" id="SM00387"/>
    </source>
</evidence>
<keyword evidence="5" id="KW-0547">Nucleotide-binding</keyword>
<protein>
    <recommendedName>
        <fullName evidence="2">histidine kinase</fullName>
        <ecNumber evidence="2">2.7.13.3</ecNumber>
    </recommendedName>
</protein>
<evidence type="ECO:0000256" key="5">
    <source>
        <dbReference type="ARBA" id="ARBA00022741"/>
    </source>
</evidence>
<name>A0A4Q7KEF4_9PSEU</name>
<dbReference type="InterPro" id="IPR036890">
    <property type="entry name" value="HATPase_C_sf"/>
</dbReference>
<dbReference type="PANTHER" id="PTHR24421:SF10">
    <property type="entry name" value="NITRATE_NITRITE SENSOR PROTEIN NARQ"/>
    <property type="match status" value="1"/>
</dbReference>
<dbReference type="Gene3D" id="3.30.565.10">
    <property type="entry name" value="Histidine kinase-like ATPase, C-terminal domain"/>
    <property type="match status" value="1"/>
</dbReference>
<dbReference type="AlphaFoldDB" id="A0A4Q7KEF4"/>
<dbReference type="Pfam" id="PF07730">
    <property type="entry name" value="HisKA_3"/>
    <property type="match status" value="1"/>
</dbReference>
<dbReference type="EMBL" id="SGWQ01000019">
    <property type="protein sequence ID" value="RZS29600.1"/>
    <property type="molecule type" value="Genomic_DNA"/>
</dbReference>
<dbReference type="PANTHER" id="PTHR24421">
    <property type="entry name" value="NITRATE/NITRITE SENSOR PROTEIN NARX-RELATED"/>
    <property type="match status" value="1"/>
</dbReference>
<keyword evidence="9" id="KW-0812">Transmembrane</keyword>
<evidence type="ECO:0000313" key="12">
    <source>
        <dbReference type="Proteomes" id="UP000294257"/>
    </source>
</evidence>
<comment type="caution">
    <text evidence="11">The sequence shown here is derived from an EMBL/GenBank/DDBJ whole genome shotgun (WGS) entry which is preliminary data.</text>
</comment>
<keyword evidence="4" id="KW-0808">Transferase</keyword>
<comment type="catalytic activity">
    <reaction evidence="1">
        <text>ATP + protein L-histidine = ADP + protein N-phospho-L-histidine.</text>
        <dbReference type="EC" id="2.7.13.3"/>
    </reaction>
</comment>
<dbReference type="InterPro" id="IPR050482">
    <property type="entry name" value="Sensor_HK_TwoCompSys"/>
</dbReference>
<gene>
    <name evidence="11" type="ORF">EV193_1193</name>
</gene>
<feature type="domain" description="Histidine kinase/HSP90-like ATPase" evidence="10">
    <location>
        <begin position="294"/>
        <end position="384"/>
    </location>
</feature>
<reference evidence="11 12" key="1">
    <citation type="submission" date="2019-02" db="EMBL/GenBank/DDBJ databases">
        <title>Genomic Encyclopedia of Type Strains, Phase IV (KMG-IV): sequencing the most valuable type-strain genomes for metagenomic binning, comparative biology and taxonomic classification.</title>
        <authorList>
            <person name="Goeker M."/>
        </authorList>
    </citation>
    <scope>NUCLEOTIDE SEQUENCE [LARGE SCALE GENOMIC DNA]</scope>
    <source>
        <strain evidence="11 12">DSM 101727</strain>
    </source>
</reference>
<keyword evidence="12" id="KW-1185">Reference proteome</keyword>
<dbReference type="GO" id="GO:0016020">
    <property type="term" value="C:membrane"/>
    <property type="evidence" value="ECO:0007669"/>
    <property type="project" value="InterPro"/>
</dbReference>
<dbReference type="GO" id="GO:0005524">
    <property type="term" value="F:ATP binding"/>
    <property type="evidence" value="ECO:0007669"/>
    <property type="project" value="UniProtKB-KW"/>
</dbReference>
<feature type="transmembrane region" description="Helical" evidence="9">
    <location>
        <begin position="107"/>
        <end position="125"/>
    </location>
</feature>
<evidence type="ECO:0000256" key="7">
    <source>
        <dbReference type="ARBA" id="ARBA00022840"/>
    </source>
</evidence>
<dbReference type="GO" id="GO:0046983">
    <property type="term" value="F:protein dimerization activity"/>
    <property type="evidence" value="ECO:0007669"/>
    <property type="project" value="InterPro"/>
</dbReference>
<keyword evidence="7" id="KW-0067">ATP-binding</keyword>
<keyword evidence="8" id="KW-0902">Two-component regulatory system</keyword>
<keyword evidence="3" id="KW-0597">Phosphoprotein</keyword>
<feature type="transmembrane region" description="Helical" evidence="9">
    <location>
        <begin position="46"/>
        <end position="68"/>
    </location>
</feature>
<dbReference type="GO" id="GO:0000155">
    <property type="term" value="F:phosphorelay sensor kinase activity"/>
    <property type="evidence" value="ECO:0007669"/>
    <property type="project" value="InterPro"/>
</dbReference>
<dbReference type="Proteomes" id="UP000294257">
    <property type="component" value="Unassembled WGS sequence"/>
</dbReference>
<evidence type="ECO:0000256" key="3">
    <source>
        <dbReference type="ARBA" id="ARBA00022553"/>
    </source>
</evidence>
<dbReference type="Pfam" id="PF02518">
    <property type="entry name" value="HATPase_c"/>
    <property type="match status" value="1"/>
</dbReference>
<dbReference type="InterPro" id="IPR003594">
    <property type="entry name" value="HATPase_dom"/>
</dbReference>
<evidence type="ECO:0000256" key="4">
    <source>
        <dbReference type="ARBA" id="ARBA00022679"/>
    </source>
</evidence>
<dbReference type="SMART" id="SM00387">
    <property type="entry name" value="HATPase_c"/>
    <property type="match status" value="1"/>
</dbReference>
<evidence type="ECO:0000313" key="11">
    <source>
        <dbReference type="EMBL" id="RZS29600.1"/>
    </source>
</evidence>
<feature type="transmembrane region" description="Helical" evidence="9">
    <location>
        <begin position="137"/>
        <end position="157"/>
    </location>
</feature>
<evidence type="ECO:0000256" key="8">
    <source>
        <dbReference type="ARBA" id="ARBA00023012"/>
    </source>
</evidence>
<dbReference type="Gene3D" id="1.20.5.1930">
    <property type="match status" value="1"/>
</dbReference>
<evidence type="ECO:0000256" key="2">
    <source>
        <dbReference type="ARBA" id="ARBA00012438"/>
    </source>
</evidence>
<evidence type="ECO:0000256" key="9">
    <source>
        <dbReference type="SAM" id="Phobius"/>
    </source>
</evidence>
<evidence type="ECO:0000256" key="1">
    <source>
        <dbReference type="ARBA" id="ARBA00000085"/>
    </source>
</evidence>
<feature type="transmembrane region" description="Helical" evidence="9">
    <location>
        <begin position="13"/>
        <end position="34"/>
    </location>
</feature>
<dbReference type="InterPro" id="IPR011712">
    <property type="entry name" value="Sig_transdc_His_kin_sub3_dim/P"/>
</dbReference>
<keyword evidence="6 11" id="KW-0418">Kinase</keyword>
<sequence>MTRVAGGVRPRDALLTAAVLGATLLAALLLPEGWRDGRPLDGRGAALLAALNLPLLVSGKWPVAALYASLLPQIVYHALDYPHDAAVVAAAVLVYRAARGVSRTTAVLALTPVALVTVLTILLVGGDTPGPEVAATLGWMLFAAVAGQAVRLHKAYLAEVTERARRAEHTREEEAARRVAEERLRIARDLHDVLAHSIAVINVQSSVAVHLLDARPDDPATKEIAEPLRTVSTVSSTALGELRTTLDLLRGNDVDRNEPAPSLDGLSTLVTNTRASGVEATVTEDGDRPALPPSVEITLYRIIQESLTNVVKHAAAPHAWVRVEYRPDGVALTVTDDGRGTGSGGSGYGIIGMTERAHSVGGRLSAGPRTGGGYQVAAWLPLSTVEGS</sequence>
<organism evidence="11 12">
    <name type="scientific">Herbihabitans rhizosphaerae</name>
    <dbReference type="NCBI Taxonomy" id="1872711"/>
    <lineage>
        <taxon>Bacteria</taxon>
        <taxon>Bacillati</taxon>
        <taxon>Actinomycetota</taxon>
        <taxon>Actinomycetes</taxon>
        <taxon>Pseudonocardiales</taxon>
        <taxon>Pseudonocardiaceae</taxon>
        <taxon>Herbihabitans</taxon>
    </lineage>
</organism>
<dbReference type="SUPFAM" id="SSF55874">
    <property type="entry name" value="ATPase domain of HSP90 chaperone/DNA topoisomerase II/histidine kinase"/>
    <property type="match status" value="1"/>
</dbReference>
<keyword evidence="9" id="KW-1133">Transmembrane helix</keyword>
<dbReference type="EC" id="2.7.13.3" evidence="2"/>
<keyword evidence="9" id="KW-0472">Membrane</keyword>
<evidence type="ECO:0000256" key="6">
    <source>
        <dbReference type="ARBA" id="ARBA00022777"/>
    </source>
</evidence>
<proteinExistence type="predicted"/>
<dbReference type="CDD" id="cd16917">
    <property type="entry name" value="HATPase_UhpB-NarQ-NarX-like"/>
    <property type="match status" value="1"/>
</dbReference>
<accession>A0A4Q7KEF4</accession>